<comment type="caution">
    <text evidence="1">The sequence shown here is derived from an EMBL/GenBank/DDBJ whole genome shotgun (WGS) entry which is preliminary data.</text>
</comment>
<dbReference type="EMBL" id="BGPR01010178">
    <property type="protein sequence ID" value="GBN44675.1"/>
    <property type="molecule type" value="Genomic_DNA"/>
</dbReference>
<evidence type="ECO:0000313" key="2">
    <source>
        <dbReference type="Proteomes" id="UP000499080"/>
    </source>
</evidence>
<sequence>MLDKSSLILHDPGYVEDLKAKVELWQYRSRIAALKLNVSSRTVRRVHQLSLSMKLKIRKANPEMEPHHMDAKLQFGHQHISWTERRPMSPCLMPHVMDNGEEPSRLDR</sequence>
<accession>A0A4Y2NYF4</accession>
<evidence type="ECO:0000313" key="1">
    <source>
        <dbReference type="EMBL" id="GBN44675.1"/>
    </source>
</evidence>
<gene>
    <name evidence="1" type="ORF">AVEN_208197_1</name>
</gene>
<proteinExistence type="predicted"/>
<dbReference type="AlphaFoldDB" id="A0A4Y2NYF4"/>
<keyword evidence="2" id="KW-1185">Reference proteome</keyword>
<dbReference type="Proteomes" id="UP000499080">
    <property type="component" value="Unassembled WGS sequence"/>
</dbReference>
<protein>
    <recommendedName>
        <fullName evidence="3">Transposase Tc1-like domain-containing protein</fullName>
    </recommendedName>
</protein>
<evidence type="ECO:0008006" key="3">
    <source>
        <dbReference type="Google" id="ProtNLM"/>
    </source>
</evidence>
<name>A0A4Y2NYF4_ARAVE</name>
<reference evidence="1 2" key="1">
    <citation type="journal article" date="2019" name="Sci. Rep.">
        <title>Orb-weaving spider Araneus ventricosus genome elucidates the spidroin gene catalogue.</title>
        <authorList>
            <person name="Kono N."/>
            <person name="Nakamura H."/>
            <person name="Ohtoshi R."/>
            <person name="Moran D.A.P."/>
            <person name="Shinohara A."/>
            <person name="Yoshida Y."/>
            <person name="Fujiwara M."/>
            <person name="Mori M."/>
            <person name="Tomita M."/>
            <person name="Arakawa K."/>
        </authorList>
    </citation>
    <scope>NUCLEOTIDE SEQUENCE [LARGE SCALE GENOMIC DNA]</scope>
</reference>
<organism evidence="1 2">
    <name type="scientific">Araneus ventricosus</name>
    <name type="common">Orbweaver spider</name>
    <name type="synonym">Epeira ventricosa</name>
    <dbReference type="NCBI Taxonomy" id="182803"/>
    <lineage>
        <taxon>Eukaryota</taxon>
        <taxon>Metazoa</taxon>
        <taxon>Ecdysozoa</taxon>
        <taxon>Arthropoda</taxon>
        <taxon>Chelicerata</taxon>
        <taxon>Arachnida</taxon>
        <taxon>Araneae</taxon>
        <taxon>Araneomorphae</taxon>
        <taxon>Entelegynae</taxon>
        <taxon>Araneoidea</taxon>
        <taxon>Araneidae</taxon>
        <taxon>Araneus</taxon>
    </lineage>
</organism>